<dbReference type="InterPro" id="IPR011042">
    <property type="entry name" value="6-blade_b-propeller_TolB-like"/>
</dbReference>
<evidence type="ECO:0000256" key="3">
    <source>
        <dbReference type="ARBA" id="ARBA00023180"/>
    </source>
</evidence>
<reference evidence="7" key="1">
    <citation type="journal article" date="2023" name="Commun. Biol.">
        <title>Genome analysis of Parmales, the sister group of diatoms, reveals the evolutionary specialization of diatoms from phago-mixotrophs to photoautotrophs.</title>
        <authorList>
            <person name="Ban H."/>
            <person name="Sato S."/>
            <person name="Yoshikawa S."/>
            <person name="Yamada K."/>
            <person name="Nakamura Y."/>
            <person name="Ichinomiya M."/>
            <person name="Sato N."/>
            <person name="Blanc-Mathieu R."/>
            <person name="Endo H."/>
            <person name="Kuwata A."/>
            <person name="Ogata H."/>
        </authorList>
    </citation>
    <scope>NUCLEOTIDE SEQUENCE [LARGE SCALE GENOMIC DNA]</scope>
    <source>
        <strain evidence="7">NIES 3699</strain>
    </source>
</reference>
<evidence type="ECO:0000259" key="5">
    <source>
        <dbReference type="Pfam" id="PF03088"/>
    </source>
</evidence>
<feature type="domain" description="Strictosidine synthase conserved region" evidence="5">
    <location>
        <begin position="152"/>
        <end position="250"/>
    </location>
</feature>
<sequence>MNWIALFFSILFAIAYTSTAPDAVNVSEWPTFSLPINPKPLTNVKKYALNNVHAPETNIITPNHFYSLTEDGAIKEINDLGQSKTVCTVGGRPLGGAYAPLESTSTTTILYVAEITKGLLRVTLSHIPSTPPIITLVSFLNPLTNLPILYADDVTISSKGIVYFTDASNLPVPLLPGSVFKRDTLGTSIKDGIRGLKSGSILSYDPFKKATRVVKHGIWFANGIAVEGGGKHLLVCETFGARVLKVSIEEDTFGETEVFAEGVFPGYVDGLSFGEGGKVHVAVPSPAPKAVVLLSKIKPIWLNTLLRSFILTLPPLIKEVPYGCFVTLSEKGEVIETRVDYKGEEANFITSVEEREGKIYLGSLKTNFIGVVDA</sequence>
<comment type="similarity">
    <text evidence="1">Belongs to the strictosidine synthase family.</text>
</comment>
<keyword evidence="2" id="KW-0597">Phosphoprotein</keyword>
<dbReference type="PANTHER" id="PTHR10426:SF88">
    <property type="entry name" value="ADIPOCYTE PLASMA MEMBRANE-ASSOCIATED PROTEIN HEMOMUCIN-RELATED"/>
    <property type="match status" value="1"/>
</dbReference>
<feature type="chain" id="PRO_5040794157" description="Strictosidine synthase conserved region domain-containing protein" evidence="4">
    <location>
        <begin position="20"/>
        <end position="374"/>
    </location>
</feature>
<keyword evidence="7" id="KW-1185">Reference proteome</keyword>
<dbReference type="InterPro" id="IPR018119">
    <property type="entry name" value="Strictosidine_synth_cons-reg"/>
</dbReference>
<dbReference type="SUPFAM" id="SSF63829">
    <property type="entry name" value="Calcium-dependent phosphotriesterase"/>
    <property type="match status" value="1"/>
</dbReference>
<evidence type="ECO:0000313" key="7">
    <source>
        <dbReference type="Proteomes" id="UP001165160"/>
    </source>
</evidence>
<evidence type="ECO:0000256" key="4">
    <source>
        <dbReference type="SAM" id="SignalP"/>
    </source>
</evidence>
<feature type="signal peptide" evidence="4">
    <location>
        <begin position="1"/>
        <end position="19"/>
    </location>
</feature>
<proteinExistence type="inferred from homology"/>
<organism evidence="6 7">
    <name type="scientific">Triparma verrucosa</name>
    <dbReference type="NCBI Taxonomy" id="1606542"/>
    <lineage>
        <taxon>Eukaryota</taxon>
        <taxon>Sar</taxon>
        <taxon>Stramenopiles</taxon>
        <taxon>Ochrophyta</taxon>
        <taxon>Bolidophyceae</taxon>
        <taxon>Parmales</taxon>
        <taxon>Triparmaceae</taxon>
        <taxon>Triparma</taxon>
    </lineage>
</organism>
<keyword evidence="3" id="KW-0325">Glycoprotein</keyword>
<evidence type="ECO:0000256" key="2">
    <source>
        <dbReference type="ARBA" id="ARBA00022553"/>
    </source>
</evidence>
<gene>
    <name evidence="6" type="ORF">TrVE_jg6686</name>
</gene>
<dbReference type="AlphaFoldDB" id="A0A9W7CEJ3"/>
<dbReference type="Gene3D" id="2.120.10.30">
    <property type="entry name" value="TolB, C-terminal domain"/>
    <property type="match status" value="1"/>
</dbReference>
<evidence type="ECO:0000313" key="6">
    <source>
        <dbReference type="EMBL" id="GMI08477.1"/>
    </source>
</evidence>
<accession>A0A9W7CEJ3</accession>
<keyword evidence="4" id="KW-0732">Signal</keyword>
<dbReference type="EMBL" id="BRXX01000382">
    <property type="protein sequence ID" value="GMI08477.1"/>
    <property type="molecule type" value="Genomic_DNA"/>
</dbReference>
<dbReference type="Pfam" id="PF03088">
    <property type="entry name" value="Str_synth"/>
    <property type="match status" value="1"/>
</dbReference>
<dbReference type="Proteomes" id="UP001165160">
    <property type="component" value="Unassembled WGS sequence"/>
</dbReference>
<dbReference type="GO" id="GO:0012505">
    <property type="term" value="C:endomembrane system"/>
    <property type="evidence" value="ECO:0007669"/>
    <property type="project" value="TreeGrafter"/>
</dbReference>
<comment type="caution">
    <text evidence="6">The sequence shown here is derived from an EMBL/GenBank/DDBJ whole genome shotgun (WGS) entry which is preliminary data.</text>
</comment>
<name>A0A9W7CEJ3_9STRA</name>
<evidence type="ECO:0000256" key="1">
    <source>
        <dbReference type="ARBA" id="ARBA00009191"/>
    </source>
</evidence>
<protein>
    <recommendedName>
        <fullName evidence="5">Strictosidine synthase conserved region domain-containing protein</fullName>
    </recommendedName>
</protein>
<dbReference type="PANTHER" id="PTHR10426">
    <property type="entry name" value="STRICTOSIDINE SYNTHASE-RELATED"/>
    <property type="match status" value="1"/>
</dbReference>
<dbReference type="GO" id="GO:0016787">
    <property type="term" value="F:hydrolase activity"/>
    <property type="evidence" value="ECO:0007669"/>
    <property type="project" value="TreeGrafter"/>
</dbReference>